<proteinExistence type="predicted"/>
<protein>
    <submittedName>
        <fullName evidence="2">Uncharacterized protein</fullName>
    </submittedName>
</protein>
<evidence type="ECO:0000313" key="2">
    <source>
        <dbReference type="EMBL" id="CEL96810.1"/>
    </source>
</evidence>
<dbReference type="EMBL" id="CDMY01000247">
    <property type="protein sequence ID" value="CEL96810.1"/>
    <property type="molecule type" value="Genomic_DNA"/>
</dbReference>
<dbReference type="Proteomes" id="UP000041254">
    <property type="component" value="Unassembled WGS sequence"/>
</dbReference>
<dbReference type="VEuPathDB" id="CryptoDB:Vbra_3846"/>
<feature type="region of interest" description="Disordered" evidence="1">
    <location>
        <begin position="1"/>
        <end position="63"/>
    </location>
</feature>
<evidence type="ECO:0000313" key="3">
    <source>
        <dbReference type="Proteomes" id="UP000041254"/>
    </source>
</evidence>
<name>A0A0G4EJW9_VITBC</name>
<gene>
    <name evidence="2" type="ORF">Vbra_3846</name>
</gene>
<dbReference type="AlphaFoldDB" id="A0A0G4EJW9"/>
<reference evidence="2 3" key="1">
    <citation type="submission" date="2014-11" db="EMBL/GenBank/DDBJ databases">
        <authorList>
            <person name="Zhu J."/>
            <person name="Qi W."/>
            <person name="Song R."/>
        </authorList>
    </citation>
    <scope>NUCLEOTIDE SEQUENCE [LARGE SCALE GENOMIC DNA]</scope>
</reference>
<sequence>MQPQHIPSDSTAVSGVSGSGGAMTPNGEGGEVRAATEADGDDWGAKPTANNTASQGSNKIDDLDSLWYDRRAIGW</sequence>
<dbReference type="InParanoid" id="A0A0G4EJW9"/>
<accession>A0A0G4EJW9</accession>
<feature type="compositionally biased region" description="Polar residues" evidence="1">
    <location>
        <begin position="48"/>
        <end position="58"/>
    </location>
</feature>
<evidence type="ECO:0000256" key="1">
    <source>
        <dbReference type="SAM" id="MobiDB-lite"/>
    </source>
</evidence>
<organism evidence="2 3">
    <name type="scientific">Vitrella brassicaformis (strain CCMP3155)</name>
    <dbReference type="NCBI Taxonomy" id="1169540"/>
    <lineage>
        <taxon>Eukaryota</taxon>
        <taxon>Sar</taxon>
        <taxon>Alveolata</taxon>
        <taxon>Colpodellida</taxon>
        <taxon>Vitrellaceae</taxon>
        <taxon>Vitrella</taxon>
    </lineage>
</organism>
<keyword evidence="3" id="KW-1185">Reference proteome</keyword>